<protein>
    <submittedName>
        <fullName evidence="1">Uncharacterized protein (DUF2336 family)</fullName>
    </submittedName>
</protein>
<dbReference type="RefSeq" id="WP_246347383.1">
    <property type="nucleotide sequence ID" value="NZ_BAAAFF010000003.1"/>
</dbReference>
<reference evidence="1 2" key="1">
    <citation type="submission" date="2020-08" db="EMBL/GenBank/DDBJ databases">
        <title>Genomic Encyclopedia of Type Strains, Phase IV (KMG-IV): sequencing the most valuable type-strain genomes for metagenomic binning, comparative biology and taxonomic classification.</title>
        <authorList>
            <person name="Goeker M."/>
        </authorList>
    </citation>
    <scope>NUCLEOTIDE SEQUENCE [LARGE SCALE GENOMIC DNA]</scope>
    <source>
        <strain evidence="1 2">DSM 25335</strain>
    </source>
</reference>
<name>A0A7W8HV94_9CAUL</name>
<sequence>MTVAQLRSPPLASPPAIPDLLALARNPSSEARERLLLGVIALCDARPPSGELSPVLTEIFLTLAKQAEREVRKVLSQRLAQADWAPPALINVLALDEIEIARPVLAASPLLQDDDLLRVLVEATLEHQIEIARRPNLGGRVADAIIDRGEPATVTALAFNRTAEISLEGLRRLVEQSRRVAALRGPLTRHPRMTEQLAAQMYQWVGAALRQSICDRFQVDETKLAPLIEQSVYDARSGTLVAIPANDPDRDEMERRLVTKLQASGQLRAGYLVRAIRERRLGLFVYALAALGGFSVAHIREALAARSPEALFYACAAAGVDRAVYPALLTEIRLLNDGLPGDAGAPVWTRGSISATSAARSFRALVEG</sequence>
<accession>A0A7W8HV94</accession>
<evidence type="ECO:0000313" key="2">
    <source>
        <dbReference type="Proteomes" id="UP000566663"/>
    </source>
</evidence>
<dbReference type="Proteomes" id="UP000566663">
    <property type="component" value="Unassembled WGS sequence"/>
</dbReference>
<proteinExistence type="predicted"/>
<dbReference type="EMBL" id="JACHFZ010000001">
    <property type="protein sequence ID" value="MBB5290576.1"/>
    <property type="molecule type" value="Genomic_DNA"/>
</dbReference>
<organism evidence="1 2">
    <name type="scientific">Brevundimonas basaltis</name>
    <dbReference type="NCBI Taxonomy" id="472166"/>
    <lineage>
        <taxon>Bacteria</taxon>
        <taxon>Pseudomonadati</taxon>
        <taxon>Pseudomonadota</taxon>
        <taxon>Alphaproteobacteria</taxon>
        <taxon>Caulobacterales</taxon>
        <taxon>Caulobacteraceae</taxon>
        <taxon>Brevundimonas</taxon>
    </lineage>
</organism>
<dbReference type="AlphaFoldDB" id="A0A7W8HV94"/>
<comment type="caution">
    <text evidence="1">The sequence shown here is derived from an EMBL/GenBank/DDBJ whole genome shotgun (WGS) entry which is preliminary data.</text>
</comment>
<dbReference type="InterPro" id="IPR019285">
    <property type="entry name" value="DUF2336"/>
</dbReference>
<evidence type="ECO:0000313" key="1">
    <source>
        <dbReference type="EMBL" id="MBB5290576.1"/>
    </source>
</evidence>
<gene>
    <name evidence="1" type="ORF">HNQ67_000072</name>
</gene>
<dbReference type="Pfam" id="PF10098">
    <property type="entry name" value="DUF2336"/>
    <property type="match status" value="1"/>
</dbReference>
<keyword evidence="2" id="KW-1185">Reference proteome</keyword>